<evidence type="ECO:0000256" key="6">
    <source>
        <dbReference type="RuleBase" id="RU003915"/>
    </source>
</evidence>
<comment type="catalytic activity">
    <reaction evidence="1 5 6">
        <text>[protein]-peptidylproline (omega=180) = [protein]-peptidylproline (omega=0)</text>
        <dbReference type="Rhea" id="RHEA:16237"/>
        <dbReference type="Rhea" id="RHEA-COMP:10747"/>
        <dbReference type="Rhea" id="RHEA-COMP:10748"/>
        <dbReference type="ChEBI" id="CHEBI:83833"/>
        <dbReference type="ChEBI" id="CHEBI:83834"/>
        <dbReference type="EC" id="5.2.1.8"/>
    </reaction>
</comment>
<dbReference type="AlphaFoldDB" id="A0A220VD85"/>
<organism evidence="8 9">
    <name type="scientific">Paraphotobacterium marinum</name>
    <dbReference type="NCBI Taxonomy" id="1755811"/>
    <lineage>
        <taxon>Bacteria</taxon>
        <taxon>Pseudomonadati</taxon>
        <taxon>Pseudomonadota</taxon>
        <taxon>Gammaproteobacteria</taxon>
        <taxon>Vibrionales</taxon>
        <taxon>Vibrionaceae</taxon>
        <taxon>Paraphotobacterium</taxon>
    </lineage>
</organism>
<dbReference type="OrthoDB" id="9808891at2"/>
<dbReference type="RefSeq" id="WP_089073272.1">
    <property type="nucleotide sequence ID" value="NZ_CBCSAM010000001.1"/>
</dbReference>
<sequence length="144" mass="16044">MKINKNSIVQLHFSLVLIDGTIIESTWDRGESSCLEMGTGQLTENFENCLIGLQKGDIREFTLSEDQAFGHIQNDKVISFDISVFGDIENIKEGMVHTFKGIDGSETIGVIEEIIQSSVIVNFNHPLAGKTVKFNVEIINIEKE</sequence>
<comment type="similarity">
    <text evidence="2 6">Belongs to the FKBP-type PPIase family.</text>
</comment>
<feature type="domain" description="PPIase FKBP-type" evidence="7">
    <location>
        <begin position="6"/>
        <end position="94"/>
    </location>
</feature>
<evidence type="ECO:0000313" key="8">
    <source>
        <dbReference type="EMBL" id="ASK78364.1"/>
    </source>
</evidence>
<dbReference type="EMBL" id="CP022355">
    <property type="protein sequence ID" value="ASK78364.1"/>
    <property type="molecule type" value="Genomic_DNA"/>
</dbReference>
<gene>
    <name evidence="8" type="ORF">CF386_04750</name>
</gene>
<reference evidence="8 9" key="1">
    <citation type="journal article" date="2016" name="Int. J. Syst. Evol. Microbiol.">
        <title>Paraphotobacterium marinum gen. nov., sp. nov., a member of the family Vibrionaceae, isolated from surface seawater.</title>
        <authorList>
            <person name="Huang Z."/>
            <person name="Dong C."/>
            <person name="Shao Z."/>
        </authorList>
    </citation>
    <scope>NUCLEOTIDE SEQUENCE [LARGE SCALE GENOMIC DNA]</scope>
    <source>
        <strain evidence="8 9">NSCS20N07D</strain>
    </source>
</reference>
<dbReference type="EC" id="5.2.1.8" evidence="6"/>
<dbReference type="Gene3D" id="3.10.50.40">
    <property type="match status" value="1"/>
</dbReference>
<dbReference type="Proteomes" id="UP000242175">
    <property type="component" value="Chromosome large"/>
</dbReference>
<proteinExistence type="inferred from homology"/>
<evidence type="ECO:0000256" key="1">
    <source>
        <dbReference type="ARBA" id="ARBA00000971"/>
    </source>
</evidence>
<dbReference type="GO" id="GO:0003755">
    <property type="term" value="F:peptidyl-prolyl cis-trans isomerase activity"/>
    <property type="evidence" value="ECO:0007669"/>
    <property type="project" value="UniProtKB-UniRule"/>
</dbReference>
<evidence type="ECO:0000256" key="5">
    <source>
        <dbReference type="PROSITE-ProRule" id="PRU00277"/>
    </source>
</evidence>
<protein>
    <recommendedName>
        <fullName evidence="6">Peptidyl-prolyl cis-trans isomerase</fullName>
        <ecNumber evidence="6">5.2.1.8</ecNumber>
    </recommendedName>
</protein>
<dbReference type="KEGG" id="pmai:CF386_04750"/>
<dbReference type="SUPFAM" id="SSF54534">
    <property type="entry name" value="FKBP-like"/>
    <property type="match status" value="1"/>
</dbReference>
<accession>A0A220VD85</accession>
<name>A0A220VD85_9GAMM</name>
<dbReference type="PANTHER" id="PTHR47861">
    <property type="entry name" value="FKBP-TYPE PEPTIDYL-PROLYL CIS-TRANS ISOMERASE SLYD"/>
    <property type="match status" value="1"/>
</dbReference>
<dbReference type="PROSITE" id="PS50059">
    <property type="entry name" value="FKBP_PPIASE"/>
    <property type="match status" value="1"/>
</dbReference>
<evidence type="ECO:0000313" key="9">
    <source>
        <dbReference type="Proteomes" id="UP000242175"/>
    </source>
</evidence>
<dbReference type="Pfam" id="PF00254">
    <property type="entry name" value="FKBP_C"/>
    <property type="match status" value="1"/>
</dbReference>
<dbReference type="InterPro" id="IPR001179">
    <property type="entry name" value="PPIase_FKBP_dom"/>
</dbReference>
<evidence type="ECO:0000256" key="4">
    <source>
        <dbReference type="ARBA" id="ARBA00023235"/>
    </source>
</evidence>
<evidence type="ECO:0000256" key="2">
    <source>
        <dbReference type="ARBA" id="ARBA00006577"/>
    </source>
</evidence>
<keyword evidence="4 5" id="KW-0413">Isomerase</keyword>
<dbReference type="InterPro" id="IPR046357">
    <property type="entry name" value="PPIase_dom_sf"/>
</dbReference>
<dbReference type="PANTHER" id="PTHR47861:SF4">
    <property type="entry name" value="FKBP-TYPE 16 KDA PEPTIDYL-PROLYL CIS-TRANS ISOMERASE"/>
    <property type="match status" value="1"/>
</dbReference>
<evidence type="ECO:0000259" key="7">
    <source>
        <dbReference type="PROSITE" id="PS50059"/>
    </source>
</evidence>
<keyword evidence="3 5" id="KW-0697">Rotamase</keyword>
<evidence type="ECO:0000256" key="3">
    <source>
        <dbReference type="ARBA" id="ARBA00023110"/>
    </source>
</evidence>
<keyword evidence="9" id="KW-1185">Reference proteome</keyword>